<gene>
    <name evidence="1" type="ORF">J8F10_21975</name>
</gene>
<organism evidence="1 2">
    <name type="scientific">Gemmata palustris</name>
    <dbReference type="NCBI Taxonomy" id="2822762"/>
    <lineage>
        <taxon>Bacteria</taxon>
        <taxon>Pseudomonadati</taxon>
        <taxon>Planctomycetota</taxon>
        <taxon>Planctomycetia</taxon>
        <taxon>Gemmatales</taxon>
        <taxon>Gemmataceae</taxon>
        <taxon>Gemmata</taxon>
    </lineage>
</organism>
<sequence length="71" mass="7550">MIISDPSVLIPEAATIDISEARWAAEYLSLMIEQLGPESSVSLVLMQARRELASLAKSPSATVIGPLRIAA</sequence>
<evidence type="ECO:0000313" key="1">
    <source>
        <dbReference type="EMBL" id="MBP3957931.1"/>
    </source>
</evidence>
<reference evidence="1 2" key="1">
    <citation type="submission" date="2021-04" db="EMBL/GenBank/DDBJ databases">
        <authorList>
            <person name="Ivanova A."/>
        </authorList>
    </citation>
    <scope>NUCLEOTIDE SEQUENCE [LARGE SCALE GENOMIC DNA]</scope>
    <source>
        <strain evidence="1 2">G18</strain>
    </source>
</reference>
<comment type="caution">
    <text evidence="1">The sequence shown here is derived from an EMBL/GenBank/DDBJ whole genome shotgun (WGS) entry which is preliminary data.</text>
</comment>
<dbReference type="EMBL" id="JAGKQQ010000001">
    <property type="protein sequence ID" value="MBP3957931.1"/>
    <property type="molecule type" value="Genomic_DNA"/>
</dbReference>
<name>A0ABS5BW11_9BACT</name>
<proteinExistence type="predicted"/>
<dbReference type="Proteomes" id="UP000676565">
    <property type="component" value="Unassembled WGS sequence"/>
</dbReference>
<evidence type="ECO:0000313" key="2">
    <source>
        <dbReference type="Proteomes" id="UP000676565"/>
    </source>
</evidence>
<dbReference type="RefSeq" id="WP_210657455.1">
    <property type="nucleotide sequence ID" value="NZ_JAGKQQ010000001.1"/>
</dbReference>
<keyword evidence="2" id="KW-1185">Reference proteome</keyword>
<protein>
    <submittedName>
        <fullName evidence="1">Uncharacterized protein</fullName>
    </submittedName>
</protein>
<accession>A0ABS5BW11</accession>